<dbReference type="OrthoDB" id="3641178at2759"/>
<evidence type="ECO:0000313" key="3">
    <source>
        <dbReference type="Proteomes" id="UP000664203"/>
    </source>
</evidence>
<feature type="compositionally biased region" description="Polar residues" evidence="1">
    <location>
        <begin position="203"/>
        <end position="219"/>
    </location>
</feature>
<comment type="caution">
    <text evidence="2">The sequence shown here is derived from an EMBL/GenBank/DDBJ whole genome shotgun (WGS) entry which is preliminary data.</text>
</comment>
<sequence length="377" mass="42298">MVDKQIQHWVNKGIGDIPENINKLPKYVLRGHPQLEPVTHQRSANMTPSKTKRPLPLPTSMLFPKPPETFQQWKIALQQINILYRRGQWKHCSTLCNQLLLEAKTPPHPLHATYLHFYSAVSSEAIARLTHNLSPVKVHLLEQARASYQAAASSLPQADVGPENHDQSTADTSSSCSTLSDEGSDSCTDRGSSQHEHPDHDTSPSSSIHSCEFPQTGTKLSPPPFHVRMISSYRDDLTESGDDDQSLPPCIRPHTPPQQRCASTVHSESRPTSITFSVSVDSWLQARSYERYNNRLAAFAEVIANHISTVDILIQKTQGVQSARYFTKRLASYGEDEESRAANLRFRIARLKASGWKMERFAPSKYQELCARALAEL</sequence>
<evidence type="ECO:0000313" key="2">
    <source>
        <dbReference type="EMBL" id="CAF9915207.1"/>
    </source>
</evidence>
<reference evidence="2" key="1">
    <citation type="submission" date="2021-03" db="EMBL/GenBank/DDBJ databases">
        <authorList>
            <person name="Tagirdzhanova G."/>
        </authorList>
    </citation>
    <scope>NUCLEOTIDE SEQUENCE</scope>
</reference>
<keyword evidence="3" id="KW-1185">Reference proteome</keyword>
<proteinExistence type="predicted"/>
<accession>A0A8H3EZ18</accession>
<dbReference type="EMBL" id="CAJPDR010000081">
    <property type="protein sequence ID" value="CAF9915207.1"/>
    <property type="molecule type" value="Genomic_DNA"/>
</dbReference>
<feature type="compositionally biased region" description="Polar residues" evidence="1">
    <location>
        <begin position="169"/>
        <end position="191"/>
    </location>
</feature>
<feature type="region of interest" description="Disordered" evidence="1">
    <location>
        <begin position="152"/>
        <end position="226"/>
    </location>
</feature>
<evidence type="ECO:0000256" key="1">
    <source>
        <dbReference type="SAM" id="MobiDB-lite"/>
    </source>
</evidence>
<dbReference type="Proteomes" id="UP000664203">
    <property type="component" value="Unassembled WGS sequence"/>
</dbReference>
<protein>
    <submittedName>
        <fullName evidence="2">Uncharacterized protein</fullName>
    </submittedName>
</protein>
<organism evidence="2 3">
    <name type="scientific">Alectoria fallacina</name>
    <dbReference type="NCBI Taxonomy" id="1903189"/>
    <lineage>
        <taxon>Eukaryota</taxon>
        <taxon>Fungi</taxon>
        <taxon>Dikarya</taxon>
        <taxon>Ascomycota</taxon>
        <taxon>Pezizomycotina</taxon>
        <taxon>Lecanoromycetes</taxon>
        <taxon>OSLEUM clade</taxon>
        <taxon>Lecanoromycetidae</taxon>
        <taxon>Lecanorales</taxon>
        <taxon>Lecanorineae</taxon>
        <taxon>Parmeliaceae</taxon>
        <taxon>Alectoria</taxon>
    </lineage>
</organism>
<dbReference type="AlphaFoldDB" id="A0A8H3EZ18"/>
<name>A0A8H3EZ18_9LECA</name>
<gene>
    <name evidence="2" type="ORF">ALECFALPRED_010041</name>
</gene>
<feature type="compositionally biased region" description="Basic and acidic residues" evidence="1">
    <location>
        <begin position="192"/>
        <end position="202"/>
    </location>
</feature>